<dbReference type="FunFam" id="3.30.200.20:FF:000042">
    <property type="entry name" value="Aurora kinase A"/>
    <property type="match status" value="1"/>
</dbReference>
<evidence type="ECO:0000259" key="7">
    <source>
        <dbReference type="PROSITE" id="PS50011"/>
    </source>
</evidence>
<proteinExistence type="predicted"/>
<evidence type="ECO:0000256" key="1">
    <source>
        <dbReference type="ARBA" id="ARBA00022527"/>
    </source>
</evidence>
<keyword evidence="4 8" id="KW-0418">Kinase</keyword>
<feature type="domain" description="Protein kinase" evidence="7">
    <location>
        <begin position="22"/>
        <end position="274"/>
    </location>
</feature>
<evidence type="ECO:0000256" key="2">
    <source>
        <dbReference type="ARBA" id="ARBA00022679"/>
    </source>
</evidence>
<dbReference type="GO" id="GO:0004674">
    <property type="term" value="F:protein serine/threonine kinase activity"/>
    <property type="evidence" value="ECO:0007669"/>
    <property type="project" value="UniProtKB-KW"/>
</dbReference>
<dbReference type="AlphaFoldDB" id="A0A146KI33"/>
<keyword evidence="5 6" id="KW-0067">ATP-binding</keyword>
<evidence type="ECO:0000256" key="3">
    <source>
        <dbReference type="ARBA" id="ARBA00022741"/>
    </source>
</evidence>
<sequence length="365" mass="41979">IDTQQIINKSQKIPPATSVSDFEFLKLLGKGSFADVYVARRHADKQLYAIKVIQKSKIQNQSELKHTNDELKILMEQDHPNLMRMHGAFQTADNLYLVLDFMQGGDLFHNIQTNKFFTERTAMFIAAQIVLGLEQLHKRKIIMRDLKPENILLSINGYIKLTDFGLSKISLADKAEGTTFCGTPEYLSPEQVRNQKHGIEVDYWALGVLTYEMISGVPPFLSNDQKQMFKAILKSNVNFTEKFSKNAQSFITQCLEKDPQKRLGLKSIKQHPWFSKLDFTKLEKQQYDLEFKPLQAINKNSSKVNLKNFAKEFTKEEVKLDVLDVSNTEFHGAEVYEGFEIDTVIGSQIVLKKLKEMQATEEVWE</sequence>
<dbReference type="SUPFAM" id="SSF56112">
    <property type="entry name" value="Protein kinase-like (PK-like)"/>
    <property type="match status" value="1"/>
</dbReference>
<dbReference type="InterPro" id="IPR011009">
    <property type="entry name" value="Kinase-like_dom_sf"/>
</dbReference>
<dbReference type="PROSITE" id="PS50011">
    <property type="entry name" value="PROTEIN_KINASE_DOM"/>
    <property type="match status" value="1"/>
</dbReference>
<dbReference type="CDD" id="cd05123">
    <property type="entry name" value="STKc_AGC"/>
    <property type="match status" value="1"/>
</dbReference>
<evidence type="ECO:0000313" key="8">
    <source>
        <dbReference type="EMBL" id="JAP95051.1"/>
    </source>
</evidence>
<dbReference type="PANTHER" id="PTHR24351">
    <property type="entry name" value="RIBOSOMAL PROTEIN S6 KINASE"/>
    <property type="match status" value="1"/>
</dbReference>
<dbReference type="InterPro" id="IPR000719">
    <property type="entry name" value="Prot_kinase_dom"/>
</dbReference>
<dbReference type="Gene3D" id="1.10.510.10">
    <property type="entry name" value="Transferase(Phosphotransferase) domain 1"/>
    <property type="match status" value="1"/>
</dbReference>
<gene>
    <name evidence="8" type="ORF">TPC1_12074</name>
</gene>
<evidence type="ECO:0000256" key="6">
    <source>
        <dbReference type="PROSITE-ProRule" id="PRU10141"/>
    </source>
</evidence>
<keyword evidence="3 6" id="KW-0547">Nucleotide-binding</keyword>
<accession>A0A146KI33</accession>
<dbReference type="InterPro" id="IPR017441">
    <property type="entry name" value="Protein_kinase_ATP_BS"/>
</dbReference>
<dbReference type="Gene3D" id="3.30.200.20">
    <property type="entry name" value="Phosphorylase Kinase, domain 1"/>
    <property type="match status" value="1"/>
</dbReference>
<keyword evidence="1" id="KW-0723">Serine/threonine-protein kinase</keyword>
<name>A0A146KI33_9EUKA</name>
<organism evidence="8">
    <name type="scientific">Trepomonas sp. PC1</name>
    <dbReference type="NCBI Taxonomy" id="1076344"/>
    <lineage>
        <taxon>Eukaryota</taxon>
        <taxon>Metamonada</taxon>
        <taxon>Diplomonadida</taxon>
        <taxon>Hexamitidae</taxon>
        <taxon>Hexamitinae</taxon>
        <taxon>Trepomonas</taxon>
    </lineage>
</organism>
<dbReference type="SMART" id="SM00220">
    <property type="entry name" value="S_TKc"/>
    <property type="match status" value="1"/>
</dbReference>
<evidence type="ECO:0000256" key="4">
    <source>
        <dbReference type="ARBA" id="ARBA00022777"/>
    </source>
</evidence>
<reference evidence="8" key="1">
    <citation type="submission" date="2015-07" db="EMBL/GenBank/DDBJ databases">
        <title>Adaptation to a free-living lifestyle via gene acquisitions in the diplomonad Trepomonas sp. PC1.</title>
        <authorList>
            <person name="Xu F."/>
            <person name="Jerlstrom-Hultqvist J."/>
            <person name="Kolisko M."/>
            <person name="Simpson A.G.B."/>
            <person name="Roger A.J."/>
            <person name="Svard S.G."/>
            <person name="Andersson J.O."/>
        </authorList>
    </citation>
    <scope>NUCLEOTIDE SEQUENCE</scope>
    <source>
        <strain evidence="8">PC1</strain>
    </source>
</reference>
<dbReference type="FunFam" id="1.10.510.10:FF:000008">
    <property type="entry name" value="Non-specific serine/threonine protein kinase"/>
    <property type="match status" value="1"/>
</dbReference>
<dbReference type="Pfam" id="PF00069">
    <property type="entry name" value="Pkinase"/>
    <property type="match status" value="1"/>
</dbReference>
<feature type="non-terminal residue" evidence="8">
    <location>
        <position position="1"/>
    </location>
</feature>
<dbReference type="InterPro" id="IPR045270">
    <property type="entry name" value="STKc_AGC"/>
</dbReference>
<evidence type="ECO:0000256" key="5">
    <source>
        <dbReference type="ARBA" id="ARBA00022840"/>
    </source>
</evidence>
<dbReference type="PROSITE" id="PS00107">
    <property type="entry name" value="PROTEIN_KINASE_ATP"/>
    <property type="match status" value="1"/>
</dbReference>
<keyword evidence="2" id="KW-0808">Transferase</keyword>
<dbReference type="GO" id="GO:0005524">
    <property type="term" value="F:ATP binding"/>
    <property type="evidence" value="ECO:0007669"/>
    <property type="project" value="UniProtKB-UniRule"/>
</dbReference>
<protein>
    <submittedName>
        <fullName evidence="8">Kinase, AGC</fullName>
    </submittedName>
</protein>
<feature type="binding site" evidence="6">
    <location>
        <position position="51"/>
    </location>
    <ligand>
        <name>ATP</name>
        <dbReference type="ChEBI" id="CHEBI:30616"/>
    </ligand>
</feature>
<dbReference type="EMBL" id="GDID01001555">
    <property type="protein sequence ID" value="JAP95051.1"/>
    <property type="molecule type" value="Transcribed_RNA"/>
</dbReference>